<dbReference type="PANTHER" id="PTHR40082">
    <property type="entry name" value="BLR5956 PROTEIN"/>
    <property type="match status" value="1"/>
</dbReference>
<dbReference type="InterPro" id="IPR036108">
    <property type="entry name" value="4pyrrol_syn_uPrphyn_synt_sf"/>
</dbReference>
<dbReference type="Proteomes" id="UP000006562">
    <property type="component" value="Chromosome"/>
</dbReference>
<evidence type="ECO:0000313" key="3">
    <source>
        <dbReference type="Proteomes" id="UP000006562"/>
    </source>
</evidence>
<reference evidence="3" key="2">
    <citation type="journal article" date="2011" name="J. Biotechnol.">
        <title>Genome sequence of B. amyloliquefaciens type strain DSM7(T) reveals differences to plant-associated B. amyloliquefaciens FZB42.</title>
        <authorList>
            <person name="Ruckert C."/>
            <person name="Blom J."/>
            <person name="Chen X."/>
            <person name="Reva O."/>
            <person name="Borriss R."/>
        </authorList>
    </citation>
    <scope>NUCLEOTIDE SEQUENCE [LARGE SCALE GENOMIC DNA]</scope>
    <source>
        <strain evidence="3">DSM 7</strain>
    </source>
</reference>
<sequence>MGRPASEGKKKTAMGKGLNGKRIAIGGSRKTEEITRLIEKQGGTAVVRSLQGTVYLAEEQIEPDVRTFAEQKADWVIFTTGIGTETLLSVSEKIGLKEEFLAAVHEANIGCRGYKTYAALKKLGVTPHASDEDGTTRGLIRSLERFELKDKKVMIQLHGEKAPVLTEFLEKNGAEVFPVLPYQHIPPERETVDKMLGELLNGEVDAVCFTTAIQVRSLFDYAKEKGSAKELQQAFETHVLAAAVGKVTAEAIRDEGVNRVLAPDIERMGAMIIELSRYYESLTLS</sequence>
<organism evidence="2 3">
    <name type="scientific">Bacillus amyloliquefaciens (strain ATCC 23350 / DSM 7 / BCRC 11601 / CCUG 28519 / NBRC 15535 / NRRL B-14393 / F)</name>
    <dbReference type="NCBI Taxonomy" id="692420"/>
    <lineage>
        <taxon>Bacteria</taxon>
        <taxon>Bacillati</taxon>
        <taxon>Bacillota</taxon>
        <taxon>Bacilli</taxon>
        <taxon>Bacillales</taxon>
        <taxon>Bacillaceae</taxon>
        <taxon>Bacillus</taxon>
        <taxon>Bacillus amyloliquefaciens group</taxon>
    </lineage>
</organism>
<evidence type="ECO:0000313" key="2">
    <source>
        <dbReference type="EMBL" id="CBI42433.1"/>
    </source>
</evidence>
<dbReference type="CDD" id="cd06578">
    <property type="entry name" value="HemD"/>
    <property type="match status" value="1"/>
</dbReference>
<dbReference type="AlphaFoldDB" id="A0A9P1JGE0"/>
<dbReference type="EMBL" id="FN597644">
    <property type="protein sequence ID" value="CBI42433.1"/>
    <property type="molecule type" value="Genomic_DNA"/>
</dbReference>
<feature type="domain" description="Tetrapyrrole biosynthesis uroporphyrinogen III synthase" evidence="1">
    <location>
        <begin position="33"/>
        <end position="272"/>
    </location>
</feature>
<name>A0A9P1JGE0_BACAS</name>
<gene>
    <name evidence="2" type="primary">hemD1</name>
    <name evidence="2" type="ordered locus">BAMF_1307</name>
</gene>
<accession>A0A9P1JGE0</accession>
<reference evidence="2 3" key="1">
    <citation type="journal article" date="2011" name="Int. J. Syst. Evol. Microbiol.">
        <title>Relationship of Bacillus amyloliquefaciens clades associated with strains DSM 7T and FZB42T: a proposal for Bacillus amyloliquefaciens subsp. amyloliquefaciens subsp. nov. and Bacillus amyloliquefaciens subsp. plantarum subsp. nov. based on complete genome sequence comparisons.</title>
        <authorList>
            <person name="Borriss R."/>
            <person name="Chen X.H."/>
            <person name="Rueckert C."/>
            <person name="Blom J."/>
            <person name="Becker A."/>
            <person name="Baumgarth B."/>
            <person name="Fan B."/>
            <person name="Pukall R."/>
            <person name="Schumann P."/>
            <person name="Sproer C."/>
            <person name="Junge H."/>
            <person name="Vater J."/>
            <person name="Puhler A."/>
            <person name="Klenk H.P."/>
        </authorList>
    </citation>
    <scope>NUCLEOTIDE SEQUENCE [LARGE SCALE GENOMIC DNA]</scope>
    <source>
        <strain evidence="3">DSM 7</strain>
    </source>
</reference>
<dbReference type="InterPro" id="IPR003754">
    <property type="entry name" value="4pyrrol_synth_uPrphyn_synth"/>
</dbReference>
<keyword evidence="3" id="KW-1185">Reference proteome</keyword>
<evidence type="ECO:0000259" key="1">
    <source>
        <dbReference type="Pfam" id="PF02602"/>
    </source>
</evidence>
<proteinExistence type="predicted"/>
<dbReference type="PANTHER" id="PTHR40082:SF1">
    <property type="entry name" value="BLR5956 PROTEIN"/>
    <property type="match status" value="1"/>
</dbReference>
<dbReference type="NCBIfam" id="NF004584">
    <property type="entry name" value="PRK05928.2-1"/>
    <property type="match status" value="1"/>
</dbReference>
<dbReference type="GO" id="GO:0006780">
    <property type="term" value="P:uroporphyrinogen III biosynthetic process"/>
    <property type="evidence" value="ECO:0007669"/>
    <property type="project" value="InterPro"/>
</dbReference>
<dbReference type="GO" id="GO:0004852">
    <property type="term" value="F:uroporphyrinogen-III synthase activity"/>
    <property type="evidence" value="ECO:0007669"/>
    <property type="project" value="InterPro"/>
</dbReference>
<dbReference type="InterPro" id="IPR039793">
    <property type="entry name" value="UROS/Hem4"/>
</dbReference>
<dbReference type="SUPFAM" id="SSF69618">
    <property type="entry name" value="HemD-like"/>
    <property type="match status" value="1"/>
</dbReference>
<dbReference type="KEGG" id="bao:BAMF_1307"/>
<dbReference type="Gene3D" id="3.40.50.10090">
    <property type="match status" value="2"/>
</dbReference>
<dbReference type="Pfam" id="PF02602">
    <property type="entry name" value="HEM4"/>
    <property type="match status" value="1"/>
</dbReference>
<protein>
    <submittedName>
        <fullName evidence="2">Uroporphyrinogen-III synthase</fullName>
    </submittedName>
</protein>